<dbReference type="Proteomes" id="UP000010552">
    <property type="component" value="Unassembled WGS sequence"/>
</dbReference>
<protein>
    <submittedName>
        <fullName evidence="5">GTPase IMAP family member 5</fullName>
    </submittedName>
</protein>
<keyword evidence="2" id="KW-0547">Nucleotide-binding</keyword>
<dbReference type="InterPro" id="IPR006703">
    <property type="entry name" value="G_AIG1"/>
</dbReference>
<dbReference type="PROSITE" id="PS51720">
    <property type="entry name" value="G_AIG1"/>
    <property type="match status" value="1"/>
</dbReference>
<keyword evidence="3" id="KW-0342">GTP-binding</keyword>
<evidence type="ECO:0000256" key="3">
    <source>
        <dbReference type="ARBA" id="ARBA00023134"/>
    </source>
</evidence>
<dbReference type="PANTHER" id="PTHR10903">
    <property type="entry name" value="GTPASE, IMAP FAMILY MEMBER-RELATED"/>
    <property type="match status" value="1"/>
</dbReference>
<name>L5K0G5_PTEAL</name>
<dbReference type="GO" id="GO:0005525">
    <property type="term" value="F:GTP binding"/>
    <property type="evidence" value="ECO:0007669"/>
    <property type="project" value="UniProtKB-KW"/>
</dbReference>
<evidence type="ECO:0000256" key="2">
    <source>
        <dbReference type="ARBA" id="ARBA00022741"/>
    </source>
</evidence>
<comment type="similarity">
    <text evidence="1">Belongs to the TRAFAC class TrmE-Era-EngA-EngB-Septin-like GTPase superfamily. AIG1/Toc34/Toc159-like paraseptin GTPase family. IAN subfamily.</text>
</comment>
<reference evidence="6" key="1">
    <citation type="journal article" date="2013" name="Science">
        <title>Comparative analysis of bat genomes provides insight into the evolution of flight and immunity.</title>
        <authorList>
            <person name="Zhang G."/>
            <person name="Cowled C."/>
            <person name="Shi Z."/>
            <person name="Huang Z."/>
            <person name="Bishop-Lilly K.A."/>
            <person name="Fang X."/>
            <person name="Wynne J.W."/>
            <person name="Xiong Z."/>
            <person name="Baker M.L."/>
            <person name="Zhao W."/>
            <person name="Tachedjian M."/>
            <person name="Zhu Y."/>
            <person name="Zhou P."/>
            <person name="Jiang X."/>
            <person name="Ng J."/>
            <person name="Yang L."/>
            <person name="Wu L."/>
            <person name="Xiao J."/>
            <person name="Feng Y."/>
            <person name="Chen Y."/>
            <person name="Sun X."/>
            <person name="Zhang Y."/>
            <person name="Marsh G.A."/>
            <person name="Crameri G."/>
            <person name="Broder C.C."/>
            <person name="Frey K.G."/>
            <person name="Wang L.F."/>
            <person name="Wang J."/>
        </authorList>
    </citation>
    <scope>NUCLEOTIDE SEQUENCE [LARGE SCALE GENOMIC DNA]</scope>
</reference>
<dbReference type="Pfam" id="PF04548">
    <property type="entry name" value="AIG1"/>
    <property type="match status" value="1"/>
</dbReference>
<evidence type="ECO:0000259" key="4">
    <source>
        <dbReference type="PROSITE" id="PS51720"/>
    </source>
</evidence>
<dbReference type="InterPro" id="IPR027417">
    <property type="entry name" value="P-loop_NTPase"/>
</dbReference>
<dbReference type="SUPFAM" id="SSF52540">
    <property type="entry name" value="P-loop containing nucleoside triphosphate hydrolases"/>
    <property type="match status" value="1"/>
</dbReference>
<gene>
    <name evidence="5" type="ORF">PAL_GLEAN10007562</name>
</gene>
<dbReference type="InterPro" id="IPR045058">
    <property type="entry name" value="GIMA/IAN/Toc"/>
</dbReference>
<evidence type="ECO:0000313" key="5">
    <source>
        <dbReference type="EMBL" id="ELK05184.1"/>
    </source>
</evidence>
<sequence length="365" mass="40253">MAGRWLHVAALLGAALLLYLLVTIFLSRTRTDGAVTEEAGNLKRMDGPQKSSYGTLAEGRVGDSPFASSPSLRIILVGRSGSGKSATGNSILCRPVFQSRLEARSVTQTCQAATGTWNGRSVLVVDTAPIFDTEAHNQETYKDIGDCYLLSAPGPHVLLLVTQLGRFTAQDTAAVRRVKEVFGADAMRHVVLLFTRREDLGGESLREFVTKTDNRSLRSLVRECEGRYCAFDNRAAGPGQREQLEELMAVVERLDRERPGAFLRNDLFFEAQRLQRDGGGAGGGARGSYLAQVRAQVEKHKRDLEESERCCAPRALRGVRKKTLQKQLALNSLFRSETYSDFIVVRGDSHRKGDTHCHAHPHERG</sequence>
<evidence type="ECO:0000256" key="1">
    <source>
        <dbReference type="ARBA" id="ARBA00008535"/>
    </source>
</evidence>
<evidence type="ECO:0000313" key="6">
    <source>
        <dbReference type="Proteomes" id="UP000010552"/>
    </source>
</evidence>
<feature type="domain" description="AIG1-type G" evidence="4">
    <location>
        <begin position="69"/>
        <end position="272"/>
    </location>
</feature>
<dbReference type="AlphaFoldDB" id="L5K0G5"/>
<dbReference type="eggNOG" id="ENOG502RB0C">
    <property type="taxonomic scope" value="Eukaryota"/>
</dbReference>
<organism evidence="5 6">
    <name type="scientific">Pteropus alecto</name>
    <name type="common">Black flying fox</name>
    <dbReference type="NCBI Taxonomy" id="9402"/>
    <lineage>
        <taxon>Eukaryota</taxon>
        <taxon>Metazoa</taxon>
        <taxon>Chordata</taxon>
        <taxon>Craniata</taxon>
        <taxon>Vertebrata</taxon>
        <taxon>Euteleostomi</taxon>
        <taxon>Mammalia</taxon>
        <taxon>Eutheria</taxon>
        <taxon>Laurasiatheria</taxon>
        <taxon>Chiroptera</taxon>
        <taxon>Yinpterochiroptera</taxon>
        <taxon>Pteropodoidea</taxon>
        <taxon>Pteropodidae</taxon>
        <taxon>Pteropodinae</taxon>
        <taxon>Pteropus</taxon>
    </lineage>
</organism>
<dbReference type="EMBL" id="KB031043">
    <property type="protein sequence ID" value="ELK05184.1"/>
    <property type="molecule type" value="Genomic_DNA"/>
</dbReference>
<dbReference type="CDD" id="cd01852">
    <property type="entry name" value="AIG1"/>
    <property type="match status" value="1"/>
</dbReference>
<dbReference type="Gene3D" id="3.40.50.300">
    <property type="entry name" value="P-loop containing nucleotide triphosphate hydrolases"/>
    <property type="match status" value="1"/>
</dbReference>
<dbReference type="FunFam" id="3.40.50.300:FF:000366">
    <property type="entry name" value="GTPase, IMAP family member 2"/>
    <property type="match status" value="1"/>
</dbReference>
<keyword evidence="6" id="KW-1185">Reference proteome</keyword>
<dbReference type="STRING" id="9402.L5K0G5"/>
<accession>L5K0G5</accession>
<dbReference type="PANTHER" id="PTHR10903:SF69">
    <property type="entry name" value="GTPASE IMAP FAMILY MEMBER 5"/>
    <property type="match status" value="1"/>
</dbReference>
<dbReference type="InParanoid" id="L5K0G5"/>
<proteinExistence type="inferred from homology"/>
<dbReference type="FunCoup" id="L5K0G5">
    <property type="interactions" value="120"/>
</dbReference>